<feature type="binding site" evidence="7">
    <location>
        <position position="131"/>
    </location>
    <ligand>
        <name>Zn(2+)</name>
        <dbReference type="ChEBI" id="CHEBI:29105"/>
        <note>catalytic</note>
    </ligand>
</feature>
<comment type="function">
    <text evidence="7">Single strand-specific metallo-endoribonuclease involved in late-stage 70S ribosome quality control and in maturation of the 3' terminus of the 16S rRNA.</text>
</comment>
<evidence type="ECO:0000256" key="1">
    <source>
        <dbReference type="ARBA" id="ARBA00010875"/>
    </source>
</evidence>
<comment type="similarity">
    <text evidence="1 7">Belongs to the endoribonuclease YbeY family.</text>
</comment>
<keyword evidence="7" id="KW-0698">rRNA processing</keyword>
<evidence type="ECO:0000313" key="9">
    <source>
        <dbReference type="Proteomes" id="UP001318682"/>
    </source>
</evidence>
<accession>A0ABZ2BXL1</accession>
<evidence type="ECO:0000256" key="4">
    <source>
        <dbReference type="ARBA" id="ARBA00022759"/>
    </source>
</evidence>
<feature type="binding site" evidence="7">
    <location>
        <position position="137"/>
    </location>
    <ligand>
        <name>Zn(2+)</name>
        <dbReference type="ChEBI" id="CHEBI:29105"/>
        <note>catalytic</note>
    </ligand>
</feature>
<keyword evidence="5 7" id="KW-0378">Hydrolase</keyword>
<dbReference type="PROSITE" id="PS01306">
    <property type="entry name" value="UPF0054"/>
    <property type="match status" value="1"/>
</dbReference>
<dbReference type="NCBIfam" id="TIGR00043">
    <property type="entry name" value="rRNA maturation RNase YbeY"/>
    <property type="match status" value="1"/>
</dbReference>
<keyword evidence="4 7" id="KW-0255">Endonuclease</keyword>
<evidence type="ECO:0000313" key="8">
    <source>
        <dbReference type="EMBL" id="WVX50108.1"/>
    </source>
</evidence>
<dbReference type="InterPro" id="IPR023091">
    <property type="entry name" value="MetalPrtase_cat_dom_sf_prd"/>
</dbReference>
<keyword evidence="2 7" id="KW-0540">Nuclease</keyword>
<dbReference type="Gene3D" id="3.40.390.30">
    <property type="entry name" value="Metalloproteases ('zincins'), catalytic domain"/>
    <property type="match status" value="1"/>
</dbReference>
<dbReference type="Pfam" id="PF02130">
    <property type="entry name" value="YbeY"/>
    <property type="match status" value="1"/>
</dbReference>
<protein>
    <recommendedName>
        <fullName evidence="7">Endoribonuclease YbeY</fullName>
        <ecNumber evidence="7">3.1.-.-</ecNumber>
    </recommendedName>
</protein>
<evidence type="ECO:0000256" key="7">
    <source>
        <dbReference type="HAMAP-Rule" id="MF_00009"/>
    </source>
</evidence>
<evidence type="ECO:0000256" key="2">
    <source>
        <dbReference type="ARBA" id="ARBA00022722"/>
    </source>
</evidence>
<organism evidence="8 9">
    <name type="scientific">Roseobacter fucihabitans</name>
    <dbReference type="NCBI Taxonomy" id="1537242"/>
    <lineage>
        <taxon>Bacteria</taxon>
        <taxon>Pseudomonadati</taxon>
        <taxon>Pseudomonadota</taxon>
        <taxon>Alphaproteobacteria</taxon>
        <taxon>Rhodobacterales</taxon>
        <taxon>Roseobacteraceae</taxon>
        <taxon>Roseobacter</taxon>
    </lineage>
</organism>
<sequence length="165" mass="18279">MLDVLIKAPGWREVAVEALAAQAVMHTLAYLDLPFEDTEISLLACDDARIAVLNADFRGKQSATNVLSWPATELSCEHEGQPPHRPEPDVEGFYELGDIAIAYETCAREAVELGRTLEAHFTHLIVHGTLHLLGYDHVRDCDATLMQALEIEILGKMGLDDPYRV</sequence>
<dbReference type="InterPro" id="IPR002036">
    <property type="entry name" value="YbeY"/>
</dbReference>
<reference evidence="9" key="2">
    <citation type="submission" date="2024-01" db="EMBL/GenBank/DDBJ databases">
        <title>Roseobacter fucihabitans sp. nov., isolated from the brown alga Fucus spiralis.</title>
        <authorList>
            <person name="Hahnke S."/>
            <person name="Berger M."/>
            <person name="Schlingloff A."/>
            <person name="Athale I."/>
            <person name="Neumann-Schaal M."/>
            <person name="Adenaya A."/>
            <person name="Poehlein A."/>
            <person name="Daniel R."/>
            <person name="Pertersen J."/>
            <person name="Brinkhoff T."/>
        </authorList>
    </citation>
    <scope>NUCLEOTIDE SEQUENCE [LARGE SCALE GENOMIC DNA]</scope>
    <source>
        <strain evidence="9">B14</strain>
    </source>
</reference>
<feature type="binding site" evidence="7">
    <location>
        <position position="127"/>
    </location>
    <ligand>
        <name>Zn(2+)</name>
        <dbReference type="ChEBI" id="CHEBI:29105"/>
        <note>catalytic</note>
    </ligand>
</feature>
<keyword evidence="7" id="KW-0963">Cytoplasm</keyword>
<dbReference type="PANTHER" id="PTHR46986:SF1">
    <property type="entry name" value="ENDORIBONUCLEASE YBEY, CHLOROPLASTIC"/>
    <property type="match status" value="1"/>
</dbReference>
<proteinExistence type="inferred from homology"/>
<evidence type="ECO:0000256" key="3">
    <source>
        <dbReference type="ARBA" id="ARBA00022723"/>
    </source>
</evidence>
<keyword evidence="3 7" id="KW-0479">Metal-binding</keyword>
<dbReference type="HAMAP" id="MF_00009">
    <property type="entry name" value="Endoribonucl_YbeY"/>
    <property type="match status" value="1"/>
</dbReference>
<dbReference type="EMBL" id="CP143423">
    <property type="protein sequence ID" value="WVX50108.1"/>
    <property type="molecule type" value="Genomic_DNA"/>
</dbReference>
<comment type="cofactor">
    <cofactor evidence="7">
        <name>Zn(2+)</name>
        <dbReference type="ChEBI" id="CHEBI:29105"/>
    </cofactor>
    <text evidence="7">Binds 1 zinc ion.</text>
</comment>
<keyword evidence="6 7" id="KW-0862">Zinc</keyword>
<reference evidence="8 9" key="1">
    <citation type="submission" date="2015-07" db="EMBL/GenBank/DDBJ databases">
        <authorList>
            <person name="Voget S."/>
            <person name="Dogs M."/>
            <person name="Brinkhoff T.H."/>
            <person name="Daniel R."/>
        </authorList>
    </citation>
    <scope>NUCLEOTIDE SEQUENCE [LARGE SCALE GENOMIC DNA]</scope>
    <source>
        <strain evidence="8 9">B14</strain>
    </source>
</reference>
<dbReference type="PANTHER" id="PTHR46986">
    <property type="entry name" value="ENDORIBONUCLEASE YBEY, CHLOROPLASTIC"/>
    <property type="match status" value="1"/>
</dbReference>
<dbReference type="InterPro" id="IPR020549">
    <property type="entry name" value="YbeY_CS"/>
</dbReference>
<keyword evidence="9" id="KW-1185">Reference proteome</keyword>
<dbReference type="EC" id="3.1.-.-" evidence="7"/>
<name>A0ABZ2BXL1_9RHOB</name>
<evidence type="ECO:0000256" key="5">
    <source>
        <dbReference type="ARBA" id="ARBA00022801"/>
    </source>
</evidence>
<dbReference type="GO" id="GO:0016787">
    <property type="term" value="F:hydrolase activity"/>
    <property type="evidence" value="ECO:0007669"/>
    <property type="project" value="UniProtKB-KW"/>
</dbReference>
<comment type="subcellular location">
    <subcellularLocation>
        <location evidence="7">Cytoplasm</location>
    </subcellularLocation>
</comment>
<dbReference type="Proteomes" id="UP001318682">
    <property type="component" value="Chromosome"/>
</dbReference>
<evidence type="ECO:0000256" key="6">
    <source>
        <dbReference type="ARBA" id="ARBA00022833"/>
    </source>
</evidence>
<gene>
    <name evidence="7 8" type="primary">ybeY</name>
    <name evidence="8" type="ORF">ROLI_032040</name>
</gene>
<keyword evidence="7" id="KW-0690">Ribosome biogenesis</keyword>
<dbReference type="SUPFAM" id="SSF55486">
    <property type="entry name" value="Metalloproteases ('zincins'), catalytic domain"/>
    <property type="match status" value="1"/>
</dbReference>
<dbReference type="RefSeq" id="WP_187429421.1">
    <property type="nucleotide sequence ID" value="NZ_CP143423.1"/>
</dbReference>